<keyword evidence="3" id="KW-1185">Reference proteome</keyword>
<proteinExistence type="predicted"/>
<accession>A0A8S1RQ79</accession>
<organism evidence="2 3">
    <name type="scientific">Paramecium sonneborni</name>
    <dbReference type="NCBI Taxonomy" id="65129"/>
    <lineage>
        <taxon>Eukaryota</taxon>
        <taxon>Sar</taxon>
        <taxon>Alveolata</taxon>
        <taxon>Ciliophora</taxon>
        <taxon>Intramacronucleata</taxon>
        <taxon>Oligohymenophorea</taxon>
        <taxon>Peniculida</taxon>
        <taxon>Parameciidae</taxon>
        <taxon>Paramecium</taxon>
    </lineage>
</organism>
<sequence>MIVQIKALYKLWNGCLDRKKYNFYTGCTAFSKQQIYMVQRQLIVVNIRNYNLALKRHSGNYCSLFHLCKTIESQYNKSTSFIRKATERRILQTRLVSGDFFGMKLIILILLLQIVMLLQVKKIQLLQNDKLTVLFVQINFSEIVIKISPHAQSYTYDGEGACTLYITKIKIFAAGNPCLDIASSNFNSLTQQFHFLDIKNIIVLQCQRRETGFLIYNLNVLNIQTKYQDVIQFKK</sequence>
<evidence type="ECO:0000313" key="2">
    <source>
        <dbReference type="EMBL" id="CAD8130931.1"/>
    </source>
</evidence>
<reference evidence="2" key="1">
    <citation type="submission" date="2021-01" db="EMBL/GenBank/DDBJ databases">
        <authorList>
            <consortium name="Genoscope - CEA"/>
            <person name="William W."/>
        </authorList>
    </citation>
    <scope>NUCLEOTIDE SEQUENCE</scope>
</reference>
<keyword evidence="1" id="KW-0812">Transmembrane</keyword>
<dbReference type="EMBL" id="CAJJDN010000346">
    <property type="protein sequence ID" value="CAD8130931.1"/>
    <property type="molecule type" value="Genomic_DNA"/>
</dbReference>
<gene>
    <name evidence="2" type="ORF">PSON_ATCC_30995.1.T3460002</name>
</gene>
<name>A0A8S1RQ79_9CILI</name>
<evidence type="ECO:0000313" key="3">
    <source>
        <dbReference type="Proteomes" id="UP000692954"/>
    </source>
</evidence>
<evidence type="ECO:0000256" key="1">
    <source>
        <dbReference type="SAM" id="Phobius"/>
    </source>
</evidence>
<feature type="transmembrane region" description="Helical" evidence="1">
    <location>
        <begin position="101"/>
        <end position="120"/>
    </location>
</feature>
<protein>
    <recommendedName>
        <fullName evidence="4">Transmembrane protein</fullName>
    </recommendedName>
</protein>
<evidence type="ECO:0008006" key="4">
    <source>
        <dbReference type="Google" id="ProtNLM"/>
    </source>
</evidence>
<comment type="caution">
    <text evidence="2">The sequence shown here is derived from an EMBL/GenBank/DDBJ whole genome shotgun (WGS) entry which is preliminary data.</text>
</comment>
<keyword evidence="1" id="KW-0472">Membrane</keyword>
<dbReference type="AlphaFoldDB" id="A0A8S1RQ79"/>
<keyword evidence="1" id="KW-1133">Transmembrane helix</keyword>
<dbReference type="Proteomes" id="UP000692954">
    <property type="component" value="Unassembled WGS sequence"/>
</dbReference>